<dbReference type="PANTHER" id="PTHR47870:SF1">
    <property type="entry name" value="CYTOCHROME C-TYPE BIOGENESIS PROTEIN CCMH"/>
    <property type="match status" value="1"/>
</dbReference>
<feature type="repeat" description="TPR" evidence="5">
    <location>
        <begin position="239"/>
        <end position="272"/>
    </location>
</feature>
<dbReference type="GO" id="GO:0030313">
    <property type="term" value="C:cell envelope"/>
    <property type="evidence" value="ECO:0007669"/>
    <property type="project" value="UniProtKB-SubCell"/>
</dbReference>
<comment type="subcellular location">
    <subcellularLocation>
        <location evidence="1">Cell envelope</location>
    </subcellularLocation>
</comment>
<dbReference type="PROSITE" id="PS50005">
    <property type="entry name" value="TPR"/>
    <property type="match status" value="2"/>
</dbReference>
<dbReference type="AlphaFoldDB" id="A0A4V2SJA9"/>
<dbReference type="Pfam" id="PF23914">
    <property type="entry name" value="TPR_CcmH_CycH"/>
    <property type="match status" value="1"/>
</dbReference>
<sequence>MNFWIITSLLTFAIALLCFYPLLQKKLTKQESVDRDKLNKTFYFNRLQELEEDEQQGLISNSEQLKTELQQSLLQDIPLKQKEVVNNNTVLGKIWFVSGFLGLLIISTLSYTATGSWKEEMMLEKTVEKLPHFYERLKEEETKPLDDSELQQFIIALRLKLQKEPNNAEDWWLLGQVAMAQENGQLAHDSYGRAYKLDPNNIRYKISYAQLLMLANDEADKIKGTTLLREVLRVEHTNLQALSLLAFQYFEREDYKMAVATWSMMLRLLPKDDPRVEVLKKSIHMASENIK</sequence>
<dbReference type="Proteomes" id="UP000294841">
    <property type="component" value="Unassembled WGS sequence"/>
</dbReference>
<evidence type="ECO:0000256" key="4">
    <source>
        <dbReference type="ARBA" id="ARBA00022803"/>
    </source>
</evidence>
<dbReference type="InterPro" id="IPR019734">
    <property type="entry name" value="TPR_rpt"/>
</dbReference>
<keyword evidence="6" id="KW-1133">Transmembrane helix</keyword>
<dbReference type="GO" id="GO:0005886">
    <property type="term" value="C:plasma membrane"/>
    <property type="evidence" value="ECO:0007669"/>
    <property type="project" value="TreeGrafter"/>
</dbReference>
<dbReference type="NCBIfam" id="TIGR03142">
    <property type="entry name" value="cytochro_ccmI"/>
    <property type="match status" value="1"/>
</dbReference>
<keyword evidence="2" id="KW-0677">Repeat</keyword>
<protein>
    <submittedName>
        <fullName evidence="8">Cytochrome c-type biogenesis protein CcmI</fullName>
    </submittedName>
</protein>
<dbReference type="SMART" id="SM00028">
    <property type="entry name" value="TPR"/>
    <property type="match status" value="2"/>
</dbReference>
<feature type="domain" description="Cytochrome c-type biogenesis protein H TPR" evidence="7">
    <location>
        <begin position="122"/>
        <end position="276"/>
    </location>
</feature>
<keyword evidence="6" id="KW-0812">Transmembrane</keyword>
<keyword evidence="3" id="KW-0201">Cytochrome c-type biogenesis</keyword>
<dbReference type="PANTHER" id="PTHR47870">
    <property type="entry name" value="CYTOCHROME C-TYPE BIOGENESIS PROTEIN CCMH"/>
    <property type="match status" value="1"/>
</dbReference>
<dbReference type="SUPFAM" id="SSF48452">
    <property type="entry name" value="TPR-like"/>
    <property type="match status" value="1"/>
</dbReference>
<reference evidence="8 9" key="1">
    <citation type="submission" date="2019-03" db="EMBL/GenBank/DDBJ databases">
        <title>Genomic Encyclopedia of Type Strains, Phase IV (KMG-IV): sequencing the most valuable type-strain genomes for metagenomic binning, comparative biology and taxonomic classification.</title>
        <authorList>
            <person name="Goeker M."/>
        </authorList>
    </citation>
    <scope>NUCLEOTIDE SEQUENCE [LARGE SCALE GENOMIC DNA]</scope>
    <source>
        <strain evidence="8 9">DSM 28231</strain>
    </source>
</reference>
<evidence type="ECO:0000259" key="7">
    <source>
        <dbReference type="Pfam" id="PF23914"/>
    </source>
</evidence>
<dbReference type="InterPro" id="IPR056413">
    <property type="entry name" value="TPR_CcmH_CycH"/>
</dbReference>
<keyword evidence="4 5" id="KW-0802">TPR repeat</keyword>
<name>A0A4V2SJA9_9PAST</name>
<evidence type="ECO:0000256" key="2">
    <source>
        <dbReference type="ARBA" id="ARBA00022737"/>
    </source>
</evidence>
<evidence type="ECO:0000256" key="5">
    <source>
        <dbReference type="PROSITE-ProRule" id="PRU00339"/>
    </source>
</evidence>
<proteinExistence type="predicted"/>
<evidence type="ECO:0000313" key="8">
    <source>
        <dbReference type="EMBL" id="TCP14050.1"/>
    </source>
</evidence>
<evidence type="ECO:0000256" key="1">
    <source>
        <dbReference type="ARBA" id="ARBA00004196"/>
    </source>
</evidence>
<accession>A0A4V2SJA9</accession>
<keyword evidence="9" id="KW-1185">Reference proteome</keyword>
<gene>
    <name evidence="8" type="ORF">EV697_101178</name>
</gene>
<dbReference type="EMBL" id="SLXI01000001">
    <property type="protein sequence ID" value="TCP14050.1"/>
    <property type="molecule type" value="Genomic_DNA"/>
</dbReference>
<dbReference type="GO" id="GO:0017004">
    <property type="term" value="P:cytochrome complex assembly"/>
    <property type="evidence" value="ECO:0007669"/>
    <property type="project" value="UniProtKB-KW"/>
</dbReference>
<feature type="transmembrane region" description="Helical" evidence="6">
    <location>
        <begin position="94"/>
        <end position="113"/>
    </location>
</feature>
<dbReference type="InterPro" id="IPR017560">
    <property type="entry name" value="Cyt_c_biogenesis_CcmI"/>
</dbReference>
<keyword evidence="6" id="KW-0472">Membrane</keyword>
<organism evidence="8 9">
    <name type="scientific">Bisgaardia hudsonensis</name>
    <dbReference type="NCBI Taxonomy" id="109472"/>
    <lineage>
        <taxon>Bacteria</taxon>
        <taxon>Pseudomonadati</taxon>
        <taxon>Pseudomonadota</taxon>
        <taxon>Gammaproteobacteria</taxon>
        <taxon>Pasteurellales</taxon>
        <taxon>Pasteurellaceae</taxon>
        <taxon>Bisgaardia</taxon>
    </lineage>
</organism>
<dbReference type="InterPro" id="IPR051263">
    <property type="entry name" value="C-type_cytochrome_biogenesis"/>
</dbReference>
<dbReference type="InterPro" id="IPR011990">
    <property type="entry name" value="TPR-like_helical_dom_sf"/>
</dbReference>
<evidence type="ECO:0000313" key="9">
    <source>
        <dbReference type="Proteomes" id="UP000294841"/>
    </source>
</evidence>
<dbReference type="OrthoDB" id="9776053at2"/>
<dbReference type="Gene3D" id="1.25.40.10">
    <property type="entry name" value="Tetratricopeptide repeat domain"/>
    <property type="match status" value="1"/>
</dbReference>
<feature type="repeat" description="TPR" evidence="5">
    <location>
        <begin position="168"/>
        <end position="201"/>
    </location>
</feature>
<evidence type="ECO:0000256" key="3">
    <source>
        <dbReference type="ARBA" id="ARBA00022748"/>
    </source>
</evidence>
<evidence type="ECO:0000256" key="6">
    <source>
        <dbReference type="SAM" id="Phobius"/>
    </source>
</evidence>
<comment type="caution">
    <text evidence="8">The sequence shown here is derived from an EMBL/GenBank/DDBJ whole genome shotgun (WGS) entry which is preliminary data.</text>
</comment>
<dbReference type="RefSeq" id="WP_132021603.1">
    <property type="nucleotide sequence ID" value="NZ_CP016605.1"/>
</dbReference>